<reference evidence="1" key="1">
    <citation type="journal article" date="2019" name="bioRxiv">
        <title>The Genome of the Zebra Mussel, Dreissena polymorpha: A Resource for Invasive Species Research.</title>
        <authorList>
            <person name="McCartney M.A."/>
            <person name="Auch B."/>
            <person name="Kono T."/>
            <person name="Mallez S."/>
            <person name="Zhang Y."/>
            <person name="Obille A."/>
            <person name="Becker A."/>
            <person name="Abrahante J.E."/>
            <person name="Garbe J."/>
            <person name="Badalamenti J.P."/>
            <person name="Herman A."/>
            <person name="Mangelson H."/>
            <person name="Liachko I."/>
            <person name="Sullivan S."/>
            <person name="Sone E.D."/>
            <person name="Koren S."/>
            <person name="Silverstein K.A.T."/>
            <person name="Beckman K.B."/>
            <person name="Gohl D.M."/>
        </authorList>
    </citation>
    <scope>NUCLEOTIDE SEQUENCE</scope>
    <source>
        <strain evidence="1">Duluth1</strain>
        <tissue evidence="1">Whole animal</tissue>
    </source>
</reference>
<gene>
    <name evidence="1" type="ORF">DPMN_119583</name>
</gene>
<sequence length="112" mass="13011">MAKYGYQPKSLRFTVKRSYEVQTQSGGIYRRTRRLLRKTNESFPDITDFEPNILAQTFSKVTPNTNPHRYNLDQEINRSASPINDPYQTRSGRVVKPNKLIVVINGYVNNCK</sequence>
<keyword evidence="2" id="KW-1185">Reference proteome</keyword>
<reference evidence="1" key="2">
    <citation type="submission" date="2020-11" db="EMBL/GenBank/DDBJ databases">
        <authorList>
            <person name="McCartney M.A."/>
            <person name="Auch B."/>
            <person name="Kono T."/>
            <person name="Mallez S."/>
            <person name="Becker A."/>
            <person name="Gohl D.M."/>
            <person name="Silverstein K.A.T."/>
            <person name="Koren S."/>
            <person name="Bechman K.B."/>
            <person name="Herman A."/>
            <person name="Abrahante J.E."/>
            <person name="Garbe J."/>
        </authorList>
    </citation>
    <scope>NUCLEOTIDE SEQUENCE</scope>
    <source>
        <strain evidence="1">Duluth1</strain>
        <tissue evidence="1">Whole animal</tissue>
    </source>
</reference>
<dbReference type="AlphaFoldDB" id="A0A9D4JRD5"/>
<accession>A0A9D4JRD5</accession>
<proteinExistence type="predicted"/>
<name>A0A9D4JRD5_DREPO</name>
<protein>
    <submittedName>
        <fullName evidence="1">Uncharacterized protein</fullName>
    </submittedName>
</protein>
<organism evidence="1 2">
    <name type="scientific">Dreissena polymorpha</name>
    <name type="common">Zebra mussel</name>
    <name type="synonym">Mytilus polymorpha</name>
    <dbReference type="NCBI Taxonomy" id="45954"/>
    <lineage>
        <taxon>Eukaryota</taxon>
        <taxon>Metazoa</taxon>
        <taxon>Spiralia</taxon>
        <taxon>Lophotrochozoa</taxon>
        <taxon>Mollusca</taxon>
        <taxon>Bivalvia</taxon>
        <taxon>Autobranchia</taxon>
        <taxon>Heteroconchia</taxon>
        <taxon>Euheterodonta</taxon>
        <taxon>Imparidentia</taxon>
        <taxon>Neoheterodontei</taxon>
        <taxon>Myida</taxon>
        <taxon>Dreissenoidea</taxon>
        <taxon>Dreissenidae</taxon>
        <taxon>Dreissena</taxon>
    </lineage>
</organism>
<comment type="caution">
    <text evidence="1">The sequence shown here is derived from an EMBL/GenBank/DDBJ whole genome shotgun (WGS) entry which is preliminary data.</text>
</comment>
<evidence type="ECO:0000313" key="1">
    <source>
        <dbReference type="EMBL" id="KAH3817998.1"/>
    </source>
</evidence>
<evidence type="ECO:0000313" key="2">
    <source>
        <dbReference type="Proteomes" id="UP000828390"/>
    </source>
</evidence>
<dbReference type="EMBL" id="JAIWYP010000005">
    <property type="protein sequence ID" value="KAH3817998.1"/>
    <property type="molecule type" value="Genomic_DNA"/>
</dbReference>
<dbReference type="Proteomes" id="UP000828390">
    <property type="component" value="Unassembled WGS sequence"/>
</dbReference>